<sequence>MVARDADKLECMIQGLEYLEQGYAKAQEWVDSTRAN</sequence>
<evidence type="ECO:0000313" key="1">
    <source>
        <dbReference type="EMBL" id="MBP2403273.1"/>
    </source>
</evidence>
<proteinExistence type="predicted"/>
<accession>A0ABS4Y5S5</accession>
<name>A0ABS4Y5S5_9ACTN</name>
<organism evidence="1 2">
    <name type="scientific">Streptomyces syringium</name>
    <dbReference type="NCBI Taxonomy" id="76729"/>
    <lineage>
        <taxon>Bacteria</taxon>
        <taxon>Bacillati</taxon>
        <taxon>Actinomycetota</taxon>
        <taxon>Actinomycetes</taxon>
        <taxon>Kitasatosporales</taxon>
        <taxon>Streptomycetaceae</taxon>
        <taxon>Streptomyces</taxon>
    </lineage>
</organism>
<dbReference type="Proteomes" id="UP001519291">
    <property type="component" value="Unassembled WGS sequence"/>
</dbReference>
<protein>
    <submittedName>
        <fullName evidence="1">Uncharacterized protein</fullName>
    </submittedName>
</protein>
<keyword evidence="2" id="KW-1185">Reference proteome</keyword>
<comment type="caution">
    <text evidence="1">The sequence shown here is derived from an EMBL/GenBank/DDBJ whole genome shotgun (WGS) entry which is preliminary data.</text>
</comment>
<gene>
    <name evidence="1" type="ORF">JO379_002742</name>
</gene>
<dbReference type="EMBL" id="JAGIOH010000001">
    <property type="protein sequence ID" value="MBP2403273.1"/>
    <property type="molecule type" value="Genomic_DNA"/>
</dbReference>
<dbReference type="Gene3D" id="1.10.3210.10">
    <property type="entry name" value="Hypothetical protein af1432"/>
    <property type="match status" value="1"/>
</dbReference>
<evidence type="ECO:0000313" key="2">
    <source>
        <dbReference type="Proteomes" id="UP001519291"/>
    </source>
</evidence>
<reference evidence="1 2" key="1">
    <citation type="submission" date="2021-03" db="EMBL/GenBank/DDBJ databases">
        <title>Sequencing the genomes of 1000 actinobacteria strains.</title>
        <authorList>
            <person name="Klenk H.-P."/>
        </authorList>
    </citation>
    <scope>NUCLEOTIDE SEQUENCE [LARGE SCALE GENOMIC DNA]</scope>
    <source>
        <strain evidence="1 2">DSM 41480</strain>
    </source>
</reference>